<proteinExistence type="predicted"/>
<keyword evidence="2" id="KW-1185">Reference proteome</keyword>
<feature type="non-terminal residue" evidence="1">
    <location>
        <position position="1"/>
    </location>
</feature>
<evidence type="ECO:0000313" key="1">
    <source>
        <dbReference type="EMBL" id="CAG8842637.1"/>
    </source>
</evidence>
<accession>A0ACA9SMC3</accession>
<dbReference type="Proteomes" id="UP000789920">
    <property type="component" value="Unassembled WGS sequence"/>
</dbReference>
<feature type="non-terminal residue" evidence="1">
    <location>
        <position position="42"/>
    </location>
</feature>
<sequence length="42" mass="4657">SMGKGLSLLEAIEQVLANTEEEKHAVETIKWGQSSLFRKIGK</sequence>
<reference evidence="1" key="1">
    <citation type="submission" date="2021-06" db="EMBL/GenBank/DDBJ databases">
        <authorList>
            <person name="Kallberg Y."/>
            <person name="Tangrot J."/>
            <person name="Rosling A."/>
        </authorList>
    </citation>
    <scope>NUCLEOTIDE SEQUENCE</scope>
    <source>
        <strain evidence="1">MA461A</strain>
    </source>
</reference>
<gene>
    <name evidence="1" type="ORF">RPERSI_LOCUS32411</name>
</gene>
<evidence type="ECO:0000313" key="2">
    <source>
        <dbReference type="Proteomes" id="UP000789920"/>
    </source>
</evidence>
<comment type="caution">
    <text evidence="1">The sequence shown here is derived from an EMBL/GenBank/DDBJ whole genome shotgun (WGS) entry which is preliminary data.</text>
</comment>
<name>A0ACA9SMC3_9GLOM</name>
<organism evidence="1 2">
    <name type="scientific">Racocetra persica</name>
    <dbReference type="NCBI Taxonomy" id="160502"/>
    <lineage>
        <taxon>Eukaryota</taxon>
        <taxon>Fungi</taxon>
        <taxon>Fungi incertae sedis</taxon>
        <taxon>Mucoromycota</taxon>
        <taxon>Glomeromycotina</taxon>
        <taxon>Glomeromycetes</taxon>
        <taxon>Diversisporales</taxon>
        <taxon>Gigasporaceae</taxon>
        <taxon>Racocetra</taxon>
    </lineage>
</organism>
<dbReference type="EMBL" id="CAJVQC010135012">
    <property type="protein sequence ID" value="CAG8842637.1"/>
    <property type="molecule type" value="Genomic_DNA"/>
</dbReference>
<protein>
    <submittedName>
        <fullName evidence="1">4644_t:CDS:1</fullName>
    </submittedName>
</protein>